<dbReference type="OrthoDB" id="3199405at2"/>
<dbReference type="PATRIC" id="fig|584657.3.peg.2689"/>
<organism evidence="5 6">
    <name type="scientific">Intrasporangium chromatireducens Q5-1</name>
    <dbReference type="NCBI Taxonomy" id="584657"/>
    <lineage>
        <taxon>Bacteria</taxon>
        <taxon>Bacillati</taxon>
        <taxon>Actinomycetota</taxon>
        <taxon>Actinomycetes</taxon>
        <taxon>Micrococcales</taxon>
        <taxon>Intrasporangiaceae</taxon>
        <taxon>Intrasporangium</taxon>
    </lineage>
</organism>
<dbReference type="RefSeq" id="WP_034717590.1">
    <property type="nucleotide sequence ID" value="NZ_AWQS01000115.1"/>
</dbReference>
<protein>
    <recommendedName>
        <fullName evidence="3">Carboxylic ester hydrolase</fullName>
        <ecNumber evidence="3">3.1.1.-</ecNumber>
    </recommendedName>
</protein>
<dbReference type="Gene3D" id="3.40.50.1820">
    <property type="entry name" value="alpha/beta hydrolase"/>
    <property type="match status" value="1"/>
</dbReference>
<dbReference type="Proteomes" id="UP000019494">
    <property type="component" value="Unassembled WGS sequence"/>
</dbReference>
<proteinExistence type="inferred from homology"/>
<dbReference type="InterPro" id="IPR002018">
    <property type="entry name" value="CarbesteraseB"/>
</dbReference>
<name>W9GNE2_9MICO</name>
<dbReference type="InterPro" id="IPR019826">
    <property type="entry name" value="Carboxylesterase_B_AS"/>
</dbReference>
<keyword evidence="2 3" id="KW-0378">Hydrolase</keyword>
<dbReference type="InterPro" id="IPR029058">
    <property type="entry name" value="AB_hydrolase_fold"/>
</dbReference>
<evidence type="ECO:0000313" key="6">
    <source>
        <dbReference type="Proteomes" id="UP000019494"/>
    </source>
</evidence>
<evidence type="ECO:0000256" key="1">
    <source>
        <dbReference type="ARBA" id="ARBA00005964"/>
    </source>
</evidence>
<sequence length="496" mass="51325">MEPTVRIATGQLRGTEHEGVSRFLGIPYAAPAVGAARFRAPRPAPAWDGTREATHHGPTALQAPYPPPIGNLLPSSVLDGPDYLNVSVWTPDAGGSGLPVMVWFPGGAFVRGANSIATYDGSAFARDGVVLVGVNYRLGVAGCPVLPDAPTNLGIRDQILALEWVQENIAAFGGDPGNVTIFGESAGGMSVATLMASPPARGLFRRAIVQSGSGAAVAEADDLRRVTEAVASRLGVPATAAALSSVDPNALRDAQTAVGLELSMGSDPARWGATTVRAGLGIMGFFPCIDGDVVPGVPADVIAGGGAVPLLTGTTAEEFRLFAVPTGVAASVTPETLPLVAARYGWPTDLVDLYSANRPAASPGDVVTAMLTDVAFWLPTVRLAESAGAGGAPVHVYEFAWRTEVAGLGASHALELGFVFDTLGREGSGPLTGENPPQALATEMHAAWVAFATTGEPGWQAYTPEQRVVLRFDSASEVVVDPRAEERRAWQPLLSR</sequence>
<feature type="domain" description="Carboxylesterase type B" evidence="4">
    <location>
        <begin position="2"/>
        <end position="480"/>
    </location>
</feature>
<dbReference type="GO" id="GO:0016787">
    <property type="term" value="F:hydrolase activity"/>
    <property type="evidence" value="ECO:0007669"/>
    <property type="project" value="UniProtKB-KW"/>
</dbReference>
<comment type="similarity">
    <text evidence="1 3">Belongs to the type-B carboxylesterase/lipase family.</text>
</comment>
<evidence type="ECO:0000259" key="4">
    <source>
        <dbReference type="Pfam" id="PF00135"/>
    </source>
</evidence>
<evidence type="ECO:0000313" key="5">
    <source>
        <dbReference type="EMBL" id="EWT05414.1"/>
    </source>
</evidence>
<dbReference type="SUPFAM" id="SSF53474">
    <property type="entry name" value="alpha/beta-Hydrolases"/>
    <property type="match status" value="1"/>
</dbReference>
<dbReference type="AlphaFoldDB" id="W9GNE2"/>
<comment type="caution">
    <text evidence="5">The sequence shown here is derived from an EMBL/GenBank/DDBJ whole genome shotgun (WGS) entry which is preliminary data.</text>
</comment>
<gene>
    <name evidence="5" type="ORF">N864_04645</name>
</gene>
<dbReference type="PROSITE" id="PS00122">
    <property type="entry name" value="CARBOXYLESTERASE_B_1"/>
    <property type="match status" value="1"/>
</dbReference>
<dbReference type="EC" id="3.1.1.-" evidence="3"/>
<accession>W9GNE2</accession>
<reference evidence="6" key="1">
    <citation type="submission" date="2013-08" db="EMBL/GenBank/DDBJ databases">
        <title>Intrasporangium oryzae NRRL B-24470.</title>
        <authorList>
            <person name="Liu H."/>
            <person name="Wang G."/>
        </authorList>
    </citation>
    <scope>NUCLEOTIDE SEQUENCE [LARGE SCALE GENOMIC DNA]</scope>
    <source>
        <strain evidence="6">Q5-1</strain>
    </source>
</reference>
<dbReference type="Pfam" id="PF00135">
    <property type="entry name" value="COesterase"/>
    <property type="match status" value="1"/>
</dbReference>
<evidence type="ECO:0000256" key="2">
    <source>
        <dbReference type="ARBA" id="ARBA00022801"/>
    </source>
</evidence>
<dbReference type="PANTHER" id="PTHR11559">
    <property type="entry name" value="CARBOXYLESTERASE"/>
    <property type="match status" value="1"/>
</dbReference>
<keyword evidence="6" id="KW-1185">Reference proteome</keyword>
<dbReference type="EMBL" id="AWQS01000115">
    <property type="protein sequence ID" value="EWT05414.1"/>
    <property type="molecule type" value="Genomic_DNA"/>
</dbReference>
<dbReference type="ESTHER" id="9mico-w9gne2">
    <property type="family name" value="Carb_B_Bacteria"/>
</dbReference>
<evidence type="ECO:0000256" key="3">
    <source>
        <dbReference type="RuleBase" id="RU361235"/>
    </source>
</evidence>
<dbReference type="InterPro" id="IPR050309">
    <property type="entry name" value="Type-B_Carboxylest/Lipase"/>
</dbReference>